<dbReference type="GO" id="GO:0001681">
    <property type="term" value="F:sialate O-acetylesterase activity"/>
    <property type="evidence" value="ECO:0007669"/>
    <property type="project" value="InterPro"/>
</dbReference>
<name>A0A382USE9_9ZZZZ</name>
<feature type="non-terminal residue" evidence="3">
    <location>
        <position position="291"/>
    </location>
</feature>
<evidence type="ECO:0000259" key="2">
    <source>
        <dbReference type="Pfam" id="PF03629"/>
    </source>
</evidence>
<proteinExistence type="predicted"/>
<dbReference type="AlphaFoldDB" id="A0A382USE9"/>
<dbReference type="PANTHER" id="PTHR22901">
    <property type="entry name" value="SIALATE O-ACETYLESTERASE"/>
    <property type="match status" value="1"/>
</dbReference>
<organism evidence="3">
    <name type="scientific">marine metagenome</name>
    <dbReference type="NCBI Taxonomy" id="408172"/>
    <lineage>
        <taxon>unclassified sequences</taxon>
        <taxon>metagenomes</taxon>
        <taxon>ecological metagenomes</taxon>
    </lineage>
</organism>
<accession>A0A382USE9</accession>
<dbReference type="EMBL" id="UINC01146158">
    <property type="protein sequence ID" value="SVD36725.1"/>
    <property type="molecule type" value="Genomic_DNA"/>
</dbReference>
<gene>
    <name evidence="3" type="ORF">METZ01_LOCUS389579</name>
</gene>
<protein>
    <recommendedName>
        <fullName evidence="2">Sialate O-acetylesterase domain-containing protein</fullName>
    </recommendedName>
</protein>
<feature type="domain" description="Sialate O-acetylesterase" evidence="2">
    <location>
        <begin position="43"/>
        <end position="282"/>
    </location>
</feature>
<dbReference type="PANTHER" id="PTHR22901:SF0">
    <property type="entry name" value="SIALATE O-ACETYLESTERASE"/>
    <property type="match status" value="1"/>
</dbReference>
<reference evidence="3" key="1">
    <citation type="submission" date="2018-05" db="EMBL/GenBank/DDBJ databases">
        <authorList>
            <person name="Lanie J.A."/>
            <person name="Ng W.-L."/>
            <person name="Kazmierczak K.M."/>
            <person name="Andrzejewski T.M."/>
            <person name="Davidsen T.M."/>
            <person name="Wayne K.J."/>
            <person name="Tettelin H."/>
            <person name="Glass J.I."/>
            <person name="Rusch D."/>
            <person name="Podicherti R."/>
            <person name="Tsui H.-C.T."/>
            <person name="Winkler M.E."/>
        </authorList>
    </citation>
    <scope>NUCLEOTIDE SEQUENCE</scope>
</reference>
<dbReference type="GO" id="GO:0005975">
    <property type="term" value="P:carbohydrate metabolic process"/>
    <property type="evidence" value="ECO:0007669"/>
    <property type="project" value="TreeGrafter"/>
</dbReference>
<dbReference type="InterPro" id="IPR039329">
    <property type="entry name" value="SIAE"/>
</dbReference>
<feature type="non-terminal residue" evidence="3">
    <location>
        <position position="1"/>
    </location>
</feature>
<sequence>TAVAGKHGKWMVRLDAINDATVKGSLTVKGNNTLIVKDVLVGEVWLASGQSNMAMTVGRCRDAAQEKAAAKFPAIRMFTTQRRAHLEPQTDCAGTWAMCSPETVNGFSGTAYFFARALHQKLNVPVGIVHSSWGGTAVEAWTSLDVQAGDKKLAPVFASWKGKPKADRNKPANLFNGMIGPILPYGIRGAIWYQGERNARTVDSSKLYAHQLPLMINDWRRRWGQGDFPFLWVQLPNFKTRNDDPNAVSAWAHMRESMARTLALPNTGMATTIDIGEAKDIHPKNKQDAGA</sequence>
<dbReference type="InterPro" id="IPR005181">
    <property type="entry name" value="SASA"/>
</dbReference>
<dbReference type="Pfam" id="PF03629">
    <property type="entry name" value="SASA"/>
    <property type="match status" value="1"/>
</dbReference>
<dbReference type="SUPFAM" id="SSF52266">
    <property type="entry name" value="SGNH hydrolase"/>
    <property type="match status" value="1"/>
</dbReference>
<keyword evidence="1" id="KW-0378">Hydrolase</keyword>
<evidence type="ECO:0000313" key="3">
    <source>
        <dbReference type="EMBL" id="SVD36725.1"/>
    </source>
</evidence>
<evidence type="ECO:0000256" key="1">
    <source>
        <dbReference type="ARBA" id="ARBA00022801"/>
    </source>
</evidence>
<dbReference type="InterPro" id="IPR036514">
    <property type="entry name" value="SGNH_hydro_sf"/>
</dbReference>
<dbReference type="Gene3D" id="3.40.50.1110">
    <property type="entry name" value="SGNH hydrolase"/>
    <property type="match status" value="1"/>
</dbReference>